<reference evidence="6" key="1">
    <citation type="submission" date="2023-01" db="EMBL/GenBank/DDBJ databases">
        <title>Key to firefly adult light organ development and bioluminescence: homeobox transcription factors regulate luciferase expression and transportation to peroxisome.</title>
        <authorList>
            <person name="Fu X."/>
        </authorList>
    </citation>
    <scope>NUCLEOTIDE SEQUENCE [LARGE SCALE GENOMIC DNA]</scope>
</reference>
<dbReference type="InterPro" id="IPR021475">
    <property type="entry name" value="Pants/Emi1-like"/>
</dbReference>
<evidence type="ECO:0000313" key="5">
    <source>
        <dbReference type="EMBL" id="KAK4876179.1"/>
    </source>
</evidence>
<evidence type="ECO:0000313" key="6">
    <source>
        <dbReference type="Proteomes" id="UP001353858"/>
    </source>
</evidence>
<dbReference type="Pfam" id="PF11326">
    <property type="entry name" value="PANTS-like"/>
    <property type="match status" value="1"/>
</dbReference>
<dbReference type="EMBL" id="JARPUR010000005">
    <property type="protein sequence ID" value="KAK4876179.1"/>
    <property type="molecule type" value="Genomic_DNA"/>
</dbReference>
<dbReference type="PANTHER" id="PTHR28052">
    <property type="entry name" value="UPF0545 PROTEIN C22ORF39"/>
    <property type="match status" value="1"/>
</dbReference>
<gene>
    <name evidence="5" type="ORF">RN001_012601</name>
</gene>
<keyword evidence="6" id="KW-1185">Reference proteome</keyword>
<accession>A0AAN7SF93</accession>
<evidence type="ECO:0000256" key="1">
    <source>
        <dbReference type="ARBA" id="ARBA00006412"/>
    </source>
</evidence>
<comment type="caution">
    <text evidence="5">The sequence shown here is derived from an EMBL/GenBank/DDBJ whole genome shotgun (WGS) entry which is preliminary data.</text>
</comment>
<sequence length="145" mass="17793">MTEVTEDELKNEWLIRPCKAYLEEYKDCRSIKARFHQYFVFGHTIDCAQWRRDYDSCKKWQDEKNLKAANDVIQSECERRMARLRNHYGNDVWEKRESPPEDWNKPLPDYLQQQYEHSYLHLKSKELRGEELPVMQREWSICTLM</sequence>
<organism evidence="5 6">
    <name type="scientific">Aquatica leii</name>
    <dbReference type="NCBI Taxonomy" id="1421715"/>
    <lineage>
        <taxon>Eukaryota</taxon>
        <taxon>Metazoa</taxon>
        <taxon>Ecdysozoa</taxon>
        <taxon>Arthropoda</taxon>
        <taxon>Hexapoda</taxon>
        <taxon>Insecta</taxon>
        <taxon>Pterygota</taxon>
        <taxon>Neoptera</taxon>
        <taxon>Endopterygota</taxon>
        <taxon>Coleoptera</taxon>
        <taxon>Polyphaga</taxon>
        <taxon>Elateriformia</taxon>
        <taxon>Elateroidea</taxon>
        <taxon>Lampyridae</taxon>
        <taxon>Luciolinae</taxon>
        <taxon>Aquatica</taxon>
    </lineage>
</organism>
<protein>
    <recommendedName>
        <fullName evidence="3">Synaptic plasticity regulator PANTS</fullName>
    </recommendedName>
    <alternativeName>
        <fullName evidence="4">Plasticity-associated neural transcript short</fullName>
    </alternativeName>
</protein>
<dbReference type="Proteomes" id="UP001353858">
    <property type="component" value="Unassembled WGS sequence"/>
</dbReference>
<evidence type="ECO:0000256" key="2">
    <source>
        <dbReference type="ARBA" id="ARBA00043942"/>
    </source>
</evidence>
<evidence type="ECO:0000256" key="3">
    <source>
        <dbReference type="ARBA" id="ARBA00044072"/>
    </source>
</evidence>
<dbReference type="AlphaFoldDB" id="A0AAN7SF93"/>
<dbReference type="PANTHER" id="PTHR28052:SF1">
    <property type="entry name" value="UPF0545 PROTEIN C22ORF39"/>
    <property type="match status" value="1"/>
</dbReference>
<comment type="similarity">
    <text evidence="1">Belongs to the UPF0545 family.</text>
</comment>
<evidence type="ECO:0000256" key="4">
    <source>
        <dbReference type="ARBA" id="ARBA00044235"/>
    </source>
</evidence>
<name>A0AAN7SF93_9COLE</name>
<proteinExistence type="inferred from homology"/>
<comment type="subcellular location">
    <subcellularLocation>
        <location evidence="2">Synaptic cleft</location>
    </subcellularLocation>
</comment>
<dbReference type="GO" id="GO:0043083">
    <property type="term" value="C:synaptic cleft"/>
    <property type="evidence" value="ECO:0007669"/>
    <property type="project" value="UniProtKB-SubCell"/>
</dbReference>